<dbReference type="Proteomes" id="UP001152885">
    <property type="component" value="Unassembled WGS sequence"/>
</dbReference>
<protein>
    <recommendedName>
        <fullName evidence="5">Phospholipid/glycerol acyltransferase domain-containing protein</fullName>
    </recommendedName>
</protein>
<dbReference type="OrthoDB" id="189226at2759"/>
<gene>
    <name evidence="6" type="ORF">CANVERA_P5189</name>
</gene>
<evidence type="ECO:0000256" key="3">
    <source>
        <dbReference type="ARBA" id="ARBA00023315"/>
    </source>
</evidence>
<keyword evidence="7" id="KW-1185">Reference proteome</keyword>
<keyword evidence="3" id="KW-0012">Acyltransferase</keyword>
<dbReference type="InterPro" id="IPR002123">
    <property type="entry name" value="Plipid/glycerol_acylTrfase"/>
</dbReference>
<feature type="transmembrane region" description="Helical" evidence="4">
    <location>
        <begin position="379"/>
        <end position="400"/>
    </location>
</feature>
<reference evidence="6" key="1">
    <citation type="submission" date="2022-12" db="EMBL/GenBank/DDBJ databases">
        <authorList>
            <person name="Brejova B."/>
        </authorList>
    </citation>
    <scope>NUCLEOTIDE SEQUENCE</scope>
</reference>
<dbReference type="InterPro" id="IPR032098">
    <property type="entry name" value="Acyltransf_C"/>
</dbReference>
<sequence>MRGNNYAIVVLRTAIIVPTFIIGCLSIVYTQFVSIFFFKNQPASLQSLINITKTHFVLLLVFVTNVIQSIKIQITLEKSSIPNFQSFYIDQGNNLHSLFLPNSILISNHQIYTDWLFLWFLTYTSKMSNSVYIILKDLSKIPVLGYGMKNYKFLFLSRKWQEDKIILTNQLLEIDANARGVGPANGVKLISGGNEIKKWPKGENSNQIWPFELILFPEGTVPSDRTTKKSAEFLKAKGRPELKHVLSPRIRGLFLALKKLKNSVEMVYDITTAYSNLKEGEYGEIKFSLKEFYLKGNGPPVVNYYIKGYRIDEIPLGLETDDIDNVPQDELDEFENWLLKVWYEKDQLMDNFYKFGSWNQKEDTKTIIGDFKLRKNYEFIMPFSFVIITFLIIRVIYIFIKRFI</sequence>
<evidence type="ECO:0000256" key="2">
    <source>
        <dbReference type="ARBA" id="ARBA00022679"/>
    </source>
</evidence>
<dbReference type="CDD" id="cd07990">
    <property type="entry name" value="LPLAT_LCLAT1-like"/>
    <property type="match status" value="1"/>
</dbReference>
<feature type="domain" description="Phospholipid/glycerol acyltransferase" evidence="5">
    <location>
        <begin position="103"/>
        <end position="254"/>
    </location>
</feature>
<keyword evidence="4" id="KW-0472">Membrane</keyword>
<dbReference type="PANTHER" id="PTHR10983:SF16">
    <property type="entry name" value="LYSOCARDIOLIPIN ACYLTRANSFERASE 1"/>
    <property type="match status" value="1"/>
</dbReference>
<comment type="similarity">
    <text evidence="1">Belongs to the 1-acyl-sn-glycerol-3-phosphate acyltransferase family.</text>
</comment>
<dbReference type="SUPFAM" id="SSF69593">
    <property type="entry name" value="Glycerol-3-phosphate (1)-acyltransferase"/>
    <property type="match status" value="1"/>
</dbReference>
<evidence type="ECO:0000313" key="7">
    <source>
        <dbReference type="Proteomes" id="UP001152885"/>
    </source>
</evidence>
<feature type="transmembrane region" description="Helical" evidence="4">
    <location>
        <begin position="6"/>
        <end position="38"/>
    </location>
</feature>
<dbReference type="AlphaFoldDB" id="A0A9W4U0Y6"/>
<keyword evidence="4" id="KW-0812">Transmembrane</keyword>
<organism evidence="6 7">
    <name type="scientific">Candida verbasci</name>
    <dbReference type="NCBI Taxonomy" id="1227364"/>
    <lineage>
        <taxon>Eukaryota</taxon>
        <taxon>Fungi</taxon>
        <taxon>Dikarya</taxon>
        <taxon>Ascomycota</taxon>
        <taxon>Saccharomycotina</taxon>
        <taxon>Pichiomycetes</taxon>
        <taxon>Debaryomycetaceae</taxon>
        <taxon>Candida/Lodderomyces clade</taxon>
        <taxon>Candida</taxon>
    </lineage>
</organism>
<evidence type="ECO:0000256" key="4">
    <source>
        <dbReference type="SAM" id="Phobius"/>
    </source>
</evidence>
<proteinExistence type="inferred from homology"/>
<dbReference type="Pfam" id="PF16076">
    <property type="entry name" value="Acyltransf_C"/>
    <property type="match status" value="1"/>
</dbReference>
<keyword evidence="4" id="KW-1133">Transmembrane helix</keyword>
<dbReference type="Pfam" id="PF01553">
    <property type="entry name" value="Acyltransferase"/>
    <property type="match status" value="1"/>
</dbReference>
<evidence type="ECO:0000256" key="1">
    <source>
        <dbReference type="ARBA" id="ARBA00008655"/>
    </source>
</evidence>
<comment type="caution">
    <text evidence="6">The sequence shown here is derived from an EMBL/GenBank/DDBJ whole genome shotgun (WGS) entry which is preliminary data.</text>
</comment>
<evidence type="ECO:0000313" key="6">
    <source>
        <dbReference type="EMBL" id="CAI5760681.1"/>
    </source>
</evidence>
<keyword evidence="2" id="KW-0808">Transferase</keyword>
<dbReference type="SMART" id="SM00563">
    <property type="entry name" value="PlsC"/>
    <property type="match status" value="1"/>
</dbReference>
<name>A0A9W4U0Y6_9ASCO</name>
<dbReference type="PANTHER" id="PTHR10983">
    <property type="entry name" value="1-ACYLGLYCEROL-3-PHOSPHATE ACYLTRANSFERASE-RELATED"/>
    <property type="match status" value="1"/>
</dbReference>
<dbReference type="GO" id="GO:0005783">
    <property type="term" value="C:endoplasmic reticulum"/>
    <property type="evidence" value="ECO:0007669"/>
    <property type="project" value="TreeGrafter"/>
</dbReference>
<dbReference type="GO" id="GO:0036149">
    <property type="term" value="P:phosphatidylinositol acyl-chain remodeling"/>
    <property type="evidence" value="ECO:0007669"/>
    <property type="project" value="TreeGrafter"/>
</dbReference>
<accession>A0A9W4U0Y6</accession>
<dbReference type="PROSITE" id="PS51257">
    <property type="entry name" value="PROKAR_LIPOPROTEIN"/>
    <property type="match status" value="1"/>
</dbReference>
<evidence type="ECO:0000259" key="5">
    <source>
        <dbReference type="SMART" id="SM00563"/>
    </source>
</evidence>
<dbReference type="EMBL" id="CANTUO010000007">
    <property type="protein sequence ID" value="CAI5760681.1"/>
    <property type="molecule type" value="Genomic_DNA"/>
</dbReference>
<dbReference type="GO" id="GO:0016746">
    <property type="term" value="F:acyltransferase activity"/>
    <property type="evidence" value="ECO:0007669"/>
    <property type="project" value="UniProtKB-KW"/>
</dbReference>